<sequence length="275" mass="30140">MAEKDLQTITTQLQTALQRDPSSAGPILSRAKQLLLQANALMPSSTTAPDALAAARGIHELGALISIKQQDPDSFVRYYHLVSPFYAVPPHVLSPAGSQRSKITGLYLLLLLSQGDYAGFHTVLEGLEVEGEMQGRSLDDDPFVQYPVRLEQALMEGAYDRVWGETKGERVPSEEFSVFSQVLIATIRSEIASCSEKAYPSIPITDAKSLLFLESEGAVVEFAKQRGWACNGRDGRIYFPQTELADSVAERDVVQMSGTVIENTLGYARELETIV</sequence>
<dbReference type="Gene3D" id="1.25.40.990">
    <property type="match status" value="1"/>
</dbReference>
<reference evidence="3 4" key="1">
    <citation type="submission" date="2024-04" db="EMBL/GenBank/DDBJ databases">
        <title>Phyllosticta paracitricarpa is synonymous to the EU quarantine fungus P. citricarpa based on phylogenomic analyses.</title>
        <authorList>
            <consortium name="Lawrence Berkeley National Laboratory"/>
            <person name="Van Ingen-Buijs V.A."/>
            <person name="Van Westerhoven A.C."/>
            <person name="Haridas S."/>
            <person name="Skiadas P."/>
            <person name="Martin F."/>
            <person name="Groenewald J.Z."/>
            <person name="Crous P.W."/>
            <person name="Seidl M.F."/>
        </authorList>
    </citation>
    <scope>NUCLEOTIDE SEQUENCE [LARGE SCALE GENOMIC DNA]</scope>
    <source>
        <strain evidence="3 4">CBS 123371</strain>
    </source>
</reference>
<dbReference type="Proteomes" id="UP001363622">
    <property type="component" value="Unassembled WGS sequence"/>
</dbReference>
<evidence type="ECO:0000259" key="2">
    <source>
        <dbReference type="Pfam" id="PF10075"/>
    </source>
</evidence>
<dbReference type="EMBL" id="JBBPHU010000010">
    <property type="protein sequence ID" value="KAK7513194.1"/>
    <property type="molecule type" value="Genomic_DNA"/>
</dbReference>
<evidence type="ECO:0000313" key="4">
    <source>
        <dbReference type="Proteomes" id="UP001363622"/>
    </source>
</evidence>
<name>A0ABR1KGB4_9PEZI</name>
<dbReference type="InterPro" id="IPR033464">
    <property type="entry name" value="CSN8_PSD8_EIF3K"/>
</dbReference>
<protein>
    <submittedName>
        <fullName evidence="3">Proteasome regulatory particle subunit</fullName>
    </submittedName>
</protein>
<evidence type="ECO:0000256" key="1">
    <source>
        <dbReference type="ARBA" id="ARBA00022942"/>
    </source>
</evidence>
<evidence type="ECO:0000313" key="3">
    <source>
        <dbReference type="EMBL" id="KAK7513194.1"/>
    </source>
</evidence>
<dbReference type="PANTHER" id="PTHR12387">
    <property type="entry name" value="26S PROTEASOME NON-ATPASE REGULATORY SUBUNIT 8"/>
    <property type="match status" value="1"/>
</dbReference>
<dbReference type="PANTHER" id="PTHR12387:SF0">
    <property type="entry name" value="26S PROTEASOME NON-ATPASE REGULATORY SUBUNIT 8"/>
    <property type="match status" value="1"/>
</dbReference>
<accession>A0ABR1KGB4</accession>
<organism evidence="3 4">
    <name type="scientific">Phyllosticta citriasiana</name>
    <dbReference type="NCBI Taxonomy" id="595635"/>
    <lineage>
        <taxon>Eukaryota</taxon>
        <taxon>Fungi</taxon>
        <taxon>Dikarya</taxon>
        <taxon>Ascomycota</taxon>
        <taxon>Pezizomycotina</taxon>
        <taxon>Dothideomycetes</taxon>
        <taxon>Dothideomycetes incertae sedis</taxon>
        <taxon>Botryosphaeriales</taxon>
        <taxon>Phyllostictaceae</taxon>
        <taxon>Phyllosticta</taxon>
    </lineage>
</organism>
<gene>
    <name evidence="3" type="ORF">IWZ03DRAFT_385113</name>
</gene>
<dbReference type="InterPro" id="IPR006746">
    <property type="entry name" value="26S_Psome_Rpn12"/>
</dbReference>
<comment type="caution">
    <text evidence="3">The sequence shown here is derived from an EMBL/GenBank/DDBJ whole genome shotgun (WGS) entry which is preliminary data.</text>
</comment>
<proteinExistence type="predicted"/>
<dbReference type="GO" id="GO:0000502">
    <property type="term" value="C:proteasome complex"/>
    <property type="evidence" value="ECO:0007669"/>
    <property type="project" value="UniProtKB-KW"/>
</dbReference>
<keyword evidence="1 3" id="KW-0647">Proteasome</keyword>
<feature type="domain" description="CSN8/PSMD8/EIF3K" evidence="2">
    <location>
        <begin position="101"/>
        <end position="239"/>
    </location>
</feature>
<dbReference type="Pfam" id="PF10075">
    <property type="entry name" value="CSN8_PSD8_EIF3K"/>
    <property type="match status" value="1"/>
</dbReference>
<keyword evidence="4" id="KW-1185">Reference proteome</keyword>